<dbReference type="Proteomes" id="UP000887013">
    <property type="component" value="Unassembled WGS sequence"/>
</dbReference>
<evidence type="ECO:0000313" key="4">
    <source>
        <dbReference type="Proteomes" id="UP000887013"/>
    </source>
</evidence>
<gene>
    <name evidence="3" type="primary">AVEN_67873_1</name>
    <name evidence="3" type="ORF">NPIL_189101</name>
</gene>
<name>A0A8X6MKE7_NEPPI</name>
<evidence type="ECO:0000259" key="2">
    <source>
        <dbReference type="PROSITE" id="PS51507"/>
    </source>
</evidence>
<comment type="caution">
    <text evidence="3">The sequence shown here is derived from an EMBL/GenBank/DDBJ whole genome shotgun (WGS) entry which is preliminary data.</text>
</comment>
<protein>
    <submittedName>
        <fullName evidence="3">IRF tryptophan pentad repeat domain-containing protein</fullName>
    </submittedName>
</protein>
<organism evidence="3 4">
    <name type="scientific">Nephila pilipes</name>
    <name type="common">Giant wood spider</name>
    <name type="synonym">Nephila maculata</name>
    <dbReference type="NCBI Taxonomy" id="299642"/>
    <lineage>
        <taxon>Eukaryota</taxon>
        <taxon>Metazoa</taxon>
        <taxon>Ecdysozoa</taxon>
        <taxon>Arthropoda</taxon>
        <taxon>Chelicerata</taxon>
        <taxon>Arachnida</taxon>
        <taxon>Araneae</taxon>
        <taxon>Araneomorphae</taxon>
        <taxon>Entelegynae</taxon>
        <taxon>Araneoidea</taxon>
        <taxon>Nephilidae</taxon>
        <taxon>Nephila</taxon>
    </lineage>
</organism>
<dbReference type="EMBL" id="BMAW01048485">
    <property type="protein sequence ID" value="GFS66197.1"/>
    <property type="molecule type" value="Genomic_DNA"/>
</dbReference>
<sequence>MKSFRLVQDFLVPALDNRKYGDLLKWDSSPNVFRIKWTHKSRLTWSAKDSVVFLAWDIFKKRSVPKTHQEFVDSKQRLRAALRNIKTILEVERKSGYRKYKITDLDKQRIQKKIKESTFSRRGKENEDLYPDEDTFINFSFKNEKKKKRTPRSRRILWKGEKRVVKNGPVVIKEDPTITEEKKEVLLKGSYLNTDEKVKDLPKKRKLPRSLSGILENNVLYESYLTPKRKTKVAQEVWASSLELPAQYPRRSKRIKTLVSTADNVKKEHTSPASIPKTGISPANDDPAIIPESNCNQKGPSNKDNDYIDEFIIDSVGNASPEHDQTYNSDESAAVLSAKYFVGFYGYINQQEMNENLREVGFTGKVDDDIMIPDILQNIYLNKPLIALNLLLDRLDIWAENYYDGSLKQL</sequence>
<proteinExistence type="predicted"/>
<dbReference type="Pfam" id="PF00605">
    <property type="entry name" value="IRF"/>
    <property type="match status" value="1"/>
</dbReference>
<dbReference type="InterPro" id="IPR001346">
    <property type="entry name" value="Interferon_reg_fact_DNA-bd_dom"/>
</dbReference>
<dbReference type="PROSITE" id="PS51507">
    <property type="entry name" value="IRF_2"/>
    <property type="match status" value="1"/>
</dbReference>
<dbReference type="SUPFAM" id="SSF46785">
    <property type="entry name" value="Winged helix' DNA-binding domain"/>
    <property type="match status" value="1"/>
</dbReference>
<dbReference type="InterPro" id="IPR036388">
    <property type="entry name" value="WH-like_DNA-bd_sf"/>
</dbReference>
<dbReference type="AlphaFoldDB" id="A0A8X6MKE7"/>
<accession>A0A8X6MKE7</accession>
<feature type="region of interest" description="Disordered" evidence="1">
    <location>
        <begin position="263"/>
        <end position="284"/>
    </location>
</feature>
<evidence type="ECO:0000313" key="3">
    <source>
        <dbReference type="EMBL" id="GFS66197.1"/>
    </source>
</evidence>
<reference evidence="3" key="1">
    <citation type="submission" date="2020-08" db="EMBL/GenBank/DDBJ databases">
        <title>Multicomponent nature underlies the extraordinary mechanical properties of spider dragline silk.</title>
        <authorList>
            <person name="Kono N."/>
            <person name="Nakamura H."/>
            <person name="Mori M."/>
            <person name="Yoshida Y."/>
            <person name="Ohtoshi R."/>
            <person name="Malay A.D."/>
            <person name="Moran D.A.P."/>
            <person name="Tomita M."/>
            <person name="Numata K."/>
            <person name="Arakawa K."/>
        </authorList>
    </citation>
    <scope>NUCLEOTIDE SEQUENCE</scope>
</reference>
<keyword evidence="4" id="KW-1185">Reference proteome</keyword>
<dbReference type="GO" id="GO:0000976">
    <property type="term" value="F:transcription cis-regulatory region binding"/>
    <property type="evidence" value="ECO:0007669"/>
    <property type="project" value="InterPro"/>
</dbReference>
<dbReference type="InterPro" id="IPR036390">
    <property type="entry name" value="WH_DNA-bd_sf"/>
</dbReference>
<dbReference type="OrthoDB" id="6437827at2759"/>
<evidence type="ECO:0000256" key="1">
    <source>
        <dbReference type="SAM" id="MobiDB-lite"/>
    </source>
</evidence>
<feature type="domain" description="IRF tryptophan pentad repeat" evidence="2">
    <location>
        <begin position="4"/>
        <end position="104"/>
    </location>
</feature>
<dbReference type="Gene3D" id="1.10.10.10">
    <property type="entry name" value="Winged helix-like DNA-binding domain superfamily/Winged helix DNA-binding domain"/>
    <property type="match status" value="1"/>
</dbReference>